<organism evidence="1 2">
    <name type="scientific">Rotaria sordida</name>
    <dbReference type="NCBI Taxonomy" id="392033"/>
    <lineage>
        <taxon>Eukaryota</taxon>
        <taxon>Metazoa</taxon>
        <taxon>Spiralia</taxon>
        <taxon>Gnathifera</taxon>
        <taxon>Rotifera</taxon>
        <taxon>Eurotatoria</taxon>
        <taxon>Bdelloidea</taxon>
        <taxon>Philodinida</taxon>
        <taxon>Philodinidae</taxon>
        <taxon>Rotaria</taxon>
    </lineage>
</organism>
<protein>
    <submittedName>
        <fullName evidence="1">Uncharacterized protein</fullName>
    </submittedName>
</protein>
<comment type="caution">
    <text evidence="1">The sequence shown here is derived from an EMBL/GenBank/DDBJ whole genome shotgun (WGS) entry which is preliminary data.</text>
</comment>
<dbReference type="Proteomes" id="UP000663823">
    <property type="component" value="Unassembled WGS sequence"/>
</dbReference>
<feature type="non-terminal residue" evidence="1">
    <location>
        <position position="1"/>
    </location>
</feature>
<name>A0A820G845_9BILA</name>
<sequence length="63" mass="6856">FFYDAVGGETNLPLNKTIFCRFSRMKNKNGRSALNSIGDVFGEIDAQQRIMTTAVAAAASDPK</sequence>
<dbReference type="AlphaFoldDB" id="A0A820G845"/>
<reference evidence="1" key="1">
    <citation type="submission" date="2021-02" db="EMBL/GenBank/DDBJ databases">
        <authorList>
            <person name="Nowell W R."/>
        </authorList>
    </citation>
    <scope>NUCLEOTIDE SEQUENCE</scope>
</reference>
<proteinExistence type="predicted"/>
<accession>A0A820G845</accession>
<gene>
    <name evidence="1" type="ORF">OTI717_LOCUS41206</name>
</gene>
<dbReference type="EMBL" id="CAJOAX010038886">
    <property type="protein sequence ID" value="CAF4274159.1"/>
    <property type="molecule type" value="Genomic_DNA"/>
</dbReference>
<evidence type="ECO:0000313" key="1">
    <source>
        <dbReference type="EMBL" id="CAF4274159.1"/>
    </source>
</evidence>
<evidence type="ECO:0000313" key="2">
    <source>
        <dbReference type="Proteomes" id="UP000663823"/>
    </source>
</evidence>